<dbReference type="Proteomes" id="UP000494363">
    <property type="component" value="Unassembled WGS sequence"/>
</dbReference>
<organism evidence="1 2">
    <name type="scientific">Paraburkholderia humisilvae</name>
    <dbReference type="NCBI Taxonomy" id="627669"/>
    <lineage>
        <taxon>Bacteria</taxon>
        <taxon>Pseudomonadati</taxon>
        <taxon>Pseudomonadota</taxon>
        <taxon>Betaproteobacteria</taxon>
        <taxon>Burkholderiales</taxon>
        <taxon>Burkholderiaceae</taxon>
        <taxon>Paraburkholderia</taxon>
    </lineage>
</organism>
<dbReference type="EMBL" id="CADIKH010000009">
    <property type="protein sequence ID" value="CAB3754754.1"/>
    <property type="molecule type" value="Genomic_DNA"/>
</dbReference>
<dbReference type="AlphaFoldDB" id="A0A6J5DML4"/>
<evidence type="ECO:0000313" key="1">
    <source>
        <dbReference type="EMBL" id="CAB3754754.1"/>
    </source>
</evidence>
<name>A0A6J5DML4_9BURK</name>
<proteinExistence type="predicted"/>
<sequence>MQFDPRTVAREIPGLFDEVFPQLTPSIVAHFNNSALTVQIQPLRPELLLLSTMQRAMLFELGYTVGETLLDGRASIDWQSCFAETLRRQRAYFDAKLPDQLTAWDQALAETIGTNLANSMTEMSRASGRPIVIRPRIPGLEWIASGHGDFALGCTLVEVKCSVKRFSSADFRQVAIYWLLSYAASVEGHEAEWEDFVLLNPRSGEKVAMNFNVFLSIISGGRTKVDILQLFQSLVGSRLAR</sequence>
<evidence type="ECO:0000313" key="2">
    <source>
        <dbReference type="Proteomes" id="UP000494363"/>
    </source>
</evidence>
<reference evidence="1 2" key="1">
    <citation type="submission" date="2020-04" db="EMBL/GenBank/DDBJ databases">
        <authorList>
            <person name="De Canck E."/>
        </authorList>
    </citation>
    <scope>NUCLEOTIDE SEQUENCE [LARGE SCALE GENOMIC DNA]</scope>
    <source>
        <strain evidence="1 2">LMG 29542</strain>
    </source>
</reference>
<protein>
    <submittedName>
        <fullName evidence="1">Uncharacterized protein</fullName>
    </submittedName>
</protein>
<keyword evidence="2" id="KW-1185">Reference proteome</keyword>
<gene>
    <name evidence="1" type="ORF">LMG29542_02445</name>
</gene>
<dbReference type="RefSeq" id="WP_175226710.1">
    <property type="nucleotide sequence ID" value="NZ_CADIKH010000009.1"/>
</dbReference>
<accession>A0A6J5DML4</accession>